<evidence type="ECO:0000256" key="1">
    <source>
        <dbReference type="ARBA" id="ARBA00023015"/>
    </source>
</evidence>
<feature type="compositionally biased region" description="Low complexity" evidence="6">
    <location>
        <begin position="39"/>
        <end position="52"/>
    </location>
</feature>
<dbReference type="Pfam" id="PF00010">
    <property type="entry name" value="HLH"/>
    <property type="match status" value="1"/>
</dbReference>
<accession>A0AAD6ZJY8</accession>
<feature type="compositionally biased region" description="Low complexity" evidence="6">
    <location>
        <begin position="244"/>
        <end position="264"/>
    </location>
</feature>
<name>A0AAD6ZJY8_9AGAR</name>
<dbReference type="GO" id="GO:0090575">
    <property type="term" value="C:RNA polymerase II transcription regulator complex"/>
    <property type="evidence" value="ECO:0007669"/>
    <property type="project" value="TreeGrafter"/>
</dbReference>
<comment type="caution">
    <text evidence="8">The sequence shown here is derived from an EMBL/GenBank/DDBJ whole genome shotgun (WGS) entry which is preliminary data.</text>
</comment>
<dbReference type="Gene3D" id="4.10.280.10">
    <property type="entry name" value="Helix-loop-helix DNA-binding domain"/>
    <property type="match status" value="1"/>
</dbReference>
<evidence type="ECO:0000256" key="3">
    <source>
        <dbReference type="ARBA" id="ARBA00023159"/>
    </source>
</evidence>
<keyword evidence="9" id="KW-1185">Reference proteome</keyword>
<dbReference type="PANTHER" id="PTHR10328">
    <property type="entry name" value="PROTEIN MAX MYC-ASSOCIATED FACTOR X"/>
    <property type="match status" value="1"/>
</dbReference>
<dbReference type="Proteomes" id="UP001218218">
    <property type="component" value="Unassembled WGS sequence"/>
</dbReference>
<evidence type="ECO:0000259" key="7">
    <source>
        <dbReference type="PROSITE" id="PS50888"/>
    </source>
</evidence>
<sequence>MALITSPPSPAASDGSSTSASTGPPQTPVLSDHLPLGVNATTPTTNTANAPAGGVKRTAKPNRRANTAERRATHNAVERQRRETLNGRFYDLAALLPNLSQIRRPSKSAIVNSSIAHITASRRHRLLAAQQLRLVKAEGDALRAEVNEWRARAGVPGVEEPRRGEGFAVVLAGELEFEVGDLEGEMYGEDEEEYEGGGGGAYPSQYEEEQFVHRQQQQMAQPHPHPHAQQFIPAQPMTISIGGPHARQSHSPPAPSSALSSSPHSLPPHALPHPSQAHYPASVPMIASPTSASFDPAPIAHAHAVYDQHARQLHAHQMMLAHHQQQQQQQLHHGHEEEGKWAAAYQQQVQVQQGAW</sequence>
<dbReference type="GO" id="GO:0003700">
    <property type="term" value="F:DNA-binding transcription factor activity"/>
    <property type="evidence" value="ECO:0007669"/>
    <property type="project" value="TreeGrafter"/>
</dbReference>
<feature type="region of interest" description="Disordered" evidence="6">
    <location>
        <begin position="210"/>
        <end position="229"/>
    </location>
</feature>
<dbReference type="PANTHER" id="PTHR10328:SF3">
    <property type="entry name" value="PROTEIN MAX"/>
    <property type="match status" value="1"/>
</dbReference>
<dbReference type="PROSITE" id="PS50888">
    <property type="entry name" value="BHLH"/>
    <property type="match status" value="1"/>
</dbReference>
<evidence type="ECO:0000313" key="8">
    <source>
        <dbReference type="EMBL" id="KAJ7326299.1"/>
    </source>
</evidence>
<dbReference type="InterPro" id="IPR036638">
    <property type="entry name" value="HLH_DNA-bd_sf"/>
</dbReference>
<keyword evidence="4" id="KW-0804">Transcription</keyword>
<dbReference type="SUPFAM" id="SSF47459">
    <property type="entry name" value="HLH, helix-loop-helix DNA-binding domain"/>
    <property type="match status" value="1"/>
</dbReference>
<dbReference type="GO" id="GO:0045944">
    <property type="term" value="P:positive regulation of transcription by RNA polymerase II"/>
    <property type="evidence" value="ECO:0007669"/>
    <property type="project" value="TreeGrafter"/>
</dbReference>
<evidence type="ECO:0000256" key="6">
    <source>
        <dbReference type="SAM" id="MobiDB-lite"/>
    </source>
</evidence>
<dbReference type="CDD" id="cd00083">
    <property type="entry name" value="bHLH_SF"/>
    <property type="match status" value="1"/>
</dbReference>
<evidence type="ECO:0000313" key="9">
    <source>
        <dbReference type="Proteomes" id="UP001218218"/>
    </source>
</evidence>
<feature type="region of interest" description="Disordered" evidence="6">
    <location>
        <begin position="238"/>
        <end position="281"/>
    </location>
</feature>
<reference evidence="8" key="1">
    <citation type="submission" date="2023-03" db="EMBL/GenBank/DDBJ databases">
        <title>Massive genome expansion in bonnet fungi (Mycena s.s.) driven by repeated elements and novel gene families across ecological guilds.</title>
        <authorList>
            <consortium name="Lawrence Berkeley National Laboratory"/>
            <person name="Harder C.B."/>
            <person name="Miyauchi S."/>
            <person name="Viragh M."/>
            <person name="Kuo A."/>
            <person name="Thoen E."/>
            <person name="Andreopoulos B."/>
            <person name="Lu D."/>
            <person name="Skrede I."/>
            <person name="Drula E."/>
            <person name="Henrissat B."/>
            <person name="Morin E."/>
            <person name="Kohler A."/>
            <person name="Barry K."/>
            <person name="LaButti K."/>
            <person name="Morin E."/>
            <person name="Salamov A."/>
            <person name="Lipzen A."/>
            <person name="Mereny Z."/>
            <person name="Hegedus B."/>
            <person name="Baldrian P."/>
            <person name="Stursova M."/>
            <person name="Weitz H."/>
            <person name="Taylor A."/>
            <person name="Grigoriev I.V."/>
            <person name="Nagy L.G."/>
            <person name="Martin F."/>
            <person name="Kauserud H."/>
        </authorList>
    </citation>
    <scope>NUCLEOTIDE SEQUENCE</scope>
    <source>
        <strain evidence="8">CBHHK002</strain>
    </source>
</reference>
<keyword evidence="3" id="KW-0010">Activator</keyword>
<evidence type="ECO:0000256" key="4">
    <source>
        <dbReference type="ARBA" id="ARBA00023163"/>
    </source>
</evidence>
<protein>
    <recommendedName>
        <fullName evidence="7">BHLH domain-containing protein</fullName>
    </recommendedName>
</protein>
<feature type="compositionally biased region" description="Low complexity" evidence="6">
    <location>
        <begin position="11"/>
        <end position="24"/>
    </location>
</feature>
<gene>
    <name evidence="8" type="ORF">DFH08DRAFT_336524</name>
</gene>
<proteinExistence type="predicted"/>
<keyword evidence="1" id="KW-0805">Transcription regulation</keyword>
<dbReference type="GO" id="GO:0046983">
    <property type="term" value="F:protein dimerization activity"/>
    <property type="evidence" value="ECO:0007669"/>
    <property type="project" value="InterPro"/>
</dbReference>
<dbReference type="GO" id="GO:0003677">
    <property type="term" value="F:DNA binding"/>
    <property type="evidence" value="ECO:0007669"/>
    <property type="project" value="UniProtKB-KW"/>
</dbReference>
<evidence type="ECO:0000256" key="5">
    <source>
        <dbReference type="ARBA" id="ARBA00023242"/>
    </source>
</evidence>
<evidence type="ECO:0000256" key="2">
    <source>
        <dbReference type="ARBA" id="ARBA00023125"/>
    </source>
</evidence>
<dbReference type="AlphaFoldDB" id="A0AAD6ZJY8"/>
<dbReference type="EMBL" id="JARIHO010000042">
    <property type="protein sequence ID" value="KAJ7326299.1"/>
    <property type="molecule type" value="Genomic_DNA"/>
</dbReference>
<keyword evidence="5" id="KW-0539">Nucleus</keyword>
<dbReference type="InterPro" id="IPR011598">
    <property type="entry name" value="bHLH_dom"/>
</dbReference>
<feature type="region of interest" description="Disordered" evidence="6">
    <location>
        <begin position="1"/>
        <end position="76"/>
    </location>
</feature>
<keyword evidence="2" id="KW-0238">DNA-binding</keyword>
<dbReference type="SMART" id="SM00353">
    <property type="entry name" value="HLH"/>
    <property type="match status" value="1"/>
</dbReference>
<feature type="compositionally biased region" description="Low complexity" evidence="6">
    <location>
        <begin position="215"/>
        <end position="229"/>
    </location>
</feature>
<organism evidence="8 9">
    <name type="scientific">Mycena albidolilacea</name>
    <dbReference type="NCBI Taxonomy" id="1033008"/>
    <lineage>
        <taxon>Eukaryota</taxon>
        <taxon>Fungi</taxon>
        <taxon>Dikarya</taxon>
        <taxon>Basidiomycota</taxon>
        <taxon>Agaricomycotina</taxon>
        <taxon>Agaricomycetes</taxon>
        <taxon>Agaricomycetidae</taxon>
        <taxon>Agaricales</taxon>
        <taxon>Marasmiineae</taxon>
        <taxon>Mycenaceae</taxon>
        <taxon>Mycena</taxon>
    </lineage>
</organism>
<feature type="compositionally biased region" description="Basic and acidic residues" evidence="6">
    <location>
        <begin position="66"/>
        <end position="76"/>
    </location>
</feature>
<feature type="domain" description="BHLH" evidence="7">
    <location>
        <begin position="69"/>
        <end position="121"/>
    </location>
</feature>